<comment type="catalytic activity">
    <reaction evidence="7">
        <text>L-threonyl-[protein] + ATP = O-phospho-L-threonyl-[protein] + ADP + H(+)</text>
        <dbReference type="Rhea" id="RHEA:46608"/>
        <dbReference type="Rhea" id="RHEA-COMP:11060"/>
        <dbReference type="Rhea" id="RHEA-COMP:11605"/>
        <dbReference type="ChEBI" id="CHEBI:15378"/>
        <dbReference type="ChEBI" id="CHEBI:30013"/>
        <dbReference type="ChEBI" id="CHEBI:30616"/>
        <dbReference type="ChEBI" id="CHEBI:61977"/>
        <dbReference type="ChEBI" id="CHEBI:456216"/>
        <dbReference type="EC" id="2.7.11.1"/>
    </reaction>
</comment>
<dbReference type="AlphaFoldDB" id="A0A4Y7K9N9"/>
<dbReference type="InterPro" id="IPR000719">
    <property type="entry name" value="Prot_kinase_dom"/>
</dbReference>
<evidence type="ECO:0000256" key="1">
    <source>
        <dbReference type="ARBA" id="ARBA00012513"/>
    </source>
</evidence>
<dbReference type="InterPro" id="IPR008271">
    <property type="entry name" value="Ser/Thr_kinase_AS"/>
</dbReference>
<dbReference type="SMART" id="SM00220">
    <property type="entry name" value="S_TKc"/>
    <property type="match status" value="1"/>
</dbReference>
<dbReference type="Gramene" id="RZC68921">
    <property type="protein sequence ID" value="RZC68921"/>
    <property type="gene ID" value="C5167_032623"/>
</dbReference>
<dbReference type="InterPro" id="IPR050588">
    <property type="entry name" value="WNK_Ser-Thr_kinase"/>
</dbReference>
<accession>A0A4Y7K9N9</accession>
<feature type="compositionally biased region" description="Acidic residues" evidence="9">
    <location>
        <begin position="1"/>
        <end position="23"/>
    </location>
</feature>
<proteinExistence type="predicted"/>
<reference evidence="11 12" key="1">
    <citation type="journal article" date="2018" name="Science">
        <title>The opium poppy genome and morphinan production.</title>
        <authorList>
            <person name="Guo L."/>
            <person name="Winzer T."/>
            <person name="Yang X."/>
            <person name="Li Y."/>
            <person name="Ning Z."/>
            <person name="He Z."/>
            <person name="Teodor R."/>
            <person name="Lu Y."/>
            <person name="Bowser T.A."/>
            <person name="Graham I.A."/>
            <person name="Ye K."/>
        </authorList>
    </citation>
    <scope>NUCLEOTIDE SEQUENCE [LARGE SCALE GENOMIC DNA]</scope>
    <source>
        <strain evidence="12">cv. HN1</strain>
        <tissue evidence="11">Leaves</tissue>
    </source>
</reference>
<dbReference type="PROSITE" id="PS00108">
    <property type="entry name" value="PROTEIN_KINASE_ST"/>
    <property type="match status" value="1"/>
</dbReference>
<dbReference type="Pfam" id="PF00069">
    <property type="entry name" value="Pkinase"/>
    <property type="match status" value="1"/>
</dbReference>
<evidence type="ECO:0000256" key="3">
    <source>
        <dbReference type="ARBA" id="ARBA00022679"/>
    </source>
</evidence>
<dbReference type="CDD" id="cd13983">
    <property type="entry name" value="STKc_WNK"/>
    <property type="match status" value="1"/>
</dbReference>
<keyword evidence="6" id="KW-0067">ATP-binding</keyword>
<evidence type="ECO:0000256" key="7">
    <source>
        <dbReference type="ARBA" id="ARBA00047899"/>
    </source>
</evidence>
<feature type="domain" description="Protein kinase" evidence="10">
    <location>
        <begin position="31"/>
        <end position="292"/>
    </location>
</feature>
<evidence type="ECO:0000313" key="12">
    <source>
        <dbReference type="Proteomes" id="UP000316621"/>
    </source>
</evidence>
<dbReference type="Gene3D" id="3.30.200.20">
    <property type="entry name" value="Phosphorylase Kinase, domain 1"/>
    <property type="match status" value="1"/>
</dbReference>
<dbReference type="GO" id="GO:0004674">
    <property type="term" value="F:protein serine/threonine kinase activity"/>
    <property type="evidence" value="ECO:0007669"/>
    <property type="project" value="UniProtKB-KW"/>
</dbReference>
<evidence type="ECO:0000256" key="9">
    <source>
        <dbReference type="SAM" id="MobiDB-lite"/>
    </source>
</evidence>
<dbReference type="SUPFAM" id="SSF56112">
    <property type="entry name" value="Protein kinase-like (PK-like)"/>
    <property type="match status" value="1"/>
</dbReference>
<dbReference type="FunFam" id="1.10.510.10:FF:000046">
    <property type="entry name" value="probable serine/threonine-protein kinase WNK9"/>
    <property type="match status" value="1"/>
</dbReference>
<evidence type="ECO:0000256" key="8">
    <source>
        <dbReference type="ARBA" id="ARBA00048679"/>
    </source>
</evidence>
<evidence type="ECO:0000256" key="6">
    <source>
        <dbReference type="ARBA" id="ARBA00022840"/>
    </source>
</evidence>
<name>A0A4Y7K9N9_PAPSO</name>
<dbReference type="EC" id="2.7.11.1" evidence="1"/>
<evidence type="ECO:0000256" key="2">
    <source>
        <dbReference type="ARBA" id="ARBA00022527"/>
    </source>
</evidence>
<dbReference type="EMBL" id="CM010721">
    <property type="protein sequence ID" value="RZC68921.1"/>
    <property type="molecule type" value="Genomic_DNA"/>
</dbReference>
<dbReference type="PROSITE" id="PS50011">
    <property type="entry name" value="PROTEIN_KINASE_DOM"/>
    <property type="match status" value="1"/>
</dbReference>
<dbReference type="STRING" id="3469.A0A4Y7K9N9"/>
<keyword evidence="3" id="KW-0808">Transferase</keyword>
<keyword evidence="4" id="KW-0547">Nucleotide-binding</keyword>
<keyword evidence="5" id="KW-0418">Kinase</keyword>
<dbReference type="Gene3D" id="1.10.510.10">
    <property type="entry name" value="Transferase(Phosphotransferase) domain 1"/>
    <property type="match status" value="1"/>
</dbReference>
<dbReference type="FunFam" id="3.30.200.20:FF:000075">
    <property type="entry name" value="Probable serine/threonine-protein kinase WNK1"/>
    <property type="match status" value="1"/>
</dbReference>
<keyword evidence="12" id="KW-1185">Reference proteome</keyword>
<gene>
    <name evidence="11" type="ORF">C5167_032623</name>
</gene>
<sequence length="649" mass="73102">MMDLTESIDEDNRDDPPDPDVVETDPSGRYIRYREILGRGAFKTVYKGFDEVDGIEVAWNQVRIGEVIHSDQDLERLYAEVNILKTVKDNNIIKLYNSWVDHEKKTVNIITELFTSGSLRQYRIKHKKVDMKAVKGWARQILKGLTYLHSHNPPIIHRDLKCDNIFINGNHGQVKIGDLGLATVMEQASQQSILGTPEFMAPELYDEDYNELADIYSFGMCMLEMITSEYPYSECANYAQIYKKVVNVRLKRIMPAALSKVKDPQTKQFIEKCLGPVAERLPAKELLNDPFLQLEDCAAYCPVQLSGGVTAEKETYAEQCVISEDRTITRQVSAMDLDSVDEAVITILQNRFSGGSHLMSLEVRRVIRGNEFRLQGERFDENSVSLNLKIADKKERIHFMFFLKSDTALSVASEMVVHLELAAQNVLFIAELIDVSILNLIPNWKPCVPIDHLVTRNANQFSQLAEPKQKDSSFGSFYNKFEATNISSHAPSVDSIASHEASGTKKVDEIIAHADYGTRNKAAVEDRDSDMSMVSGTSSEGNYDNYNINTCACADLGFMEYNGCEVNDGIVIDNLSEVEAGVKNSSVDVSNGSSVNDNDETGVDEETRLALEMIELQYKQAMEEISRKRDEAIMMLKNRVSQKKMVTGY</sequence>
<evidence type="ECO:0000256" key="4">
    <source>
        <dbReference type="ARBA" id="ARBA00022741"/>
    </source>
</evidence>
<evidence type="ECO:0000259" key="10">
    <source>
        <dbReference type="PROSITE" id="PS50011"/>
    </source>
</evidence>
<dbReference type="Proteomes" id="UP000316621">
    <property type="component" value="Chromosome 7"/>
</dbReference>
<evidence type="ECO:0000313" key="11">
    <source>
        <dbReference type="EMBL" id="RZC68921.1"/>
    </source>
</evidence>
<dbReference type="PANTHER" id="PTHR13902">
    <property type="entry name" value="SERINE/THREONINE-PROTEIN KINASE WNK WITH NO LYSINE -RELATED"/>
    <property type="match status" value="1"/>
</dbReference>
<dbReference type="InterPro" id="IPR011009">
    <property type="entry name" value="Kinase-like_dom_sf"/>
</dbReference>
<keyword evidence="2" id="KW-0723">Serine/threonine-protein kinase</keyword>
<protein>
    <recommendedName>
        <fullName evidence="1">non-specific serine/threonine protein kinase</fullName>
        <ecNumber evidence="1">2.7.11.1</ecNumber>
    </recommendedName>
</protein>
<feature type="region of interest" description="Disordered" evidence="9">
    <location>
        <begin position="1"/>
        <end position="25"/>
    </location>
</feature>
<dbReference type="OMA" id="DVDHNEN"/>
<organism evidence="11 12">
    <name type="scientific">Papaver somniferum</name>
    <name type="common">Opium poppy</name>
    <dbReference type="NCBI Taxonomy" id="3469"/>
    <lineage>
        <taxon>Eukaryota</taxon>
        <taxon>Viridiplantae</taxon>
        <taxon>Streptophyta</taxon>
        <taxon>Embryophyta</taxon>
        <taxon>Tracheophyta</taxon>
        <taxon>Spermatophyta</taxon>
        <taxon>Magnoliopsida</taxon>
        <taxon>Ranunculales</taxon>
        <taxon>Papaveraceae</taxon>
        <taxon>Papaveroideae</taxon>
        <taxon>Papaver</taxon>
    </lineage>
</organism>
<comment type="catalytic activity">
    <reaction evidence="8">
        <text>L-seryl-[protein] + ATP = O-phospho-L-seryl-[protein] + ADP + H(+)</text>
        <dbReference type="Rhea" id="RHEA:17989"/>
        <dbReference type="Rhea" id="RHEA-COMP:9863"/>
        <dbReference type="Rhea" id="RHEA-COMP:11604"/>
        <dbReference type="ChEBI" id="CHEBI:15378"/>
        <dbReference type="ChEBI" id="CHEBI:29999"/>
        <dbReference type="ChEBI" id="CHEBI:30616"/>
        <dbReference type="ChEBI" id="CHEBI:83421"/>
        <dbReference type="ChEBI" id="CHEBI:456216"/>
        <dbReference type="EC" id="2.7.11.1"/>
    </reaction>
</comment>
<evidence type="ECO:0000256" key="5">
    <source>
        <dbReference type="ARBA" id="ARBA00022777"/>
    </source>
</evidence>
<dbReference type="GO" id="GO:0005524">
    <property type="term" value="F:ATP binding"/>
    <property type="evidence" value="ECO:0007669"/>
    <property type="project" value="UniProtKB-KW"/>
</dbReference>